<feature type="domain" description="DUF4378" evidence="3">
    <location>
        <begin position="735"/>
        <end position="892"/>
    </location>
</feature>
<proteinExistence type="predicted"/>
<keyword evidence="5" id="KW-1185">Reference proteome</keyword>
<dbReference type="EMBL" id="JAQQAF010000001">
    <property type="protein sequence ID" value="KAJ8511883.1"/>
    <property type="molecule type" value="Genomic_DNA"/>
</dbReference>
<feature type="compositionally biased region" description="Basic and acidic residues" evidence="1">
    <location>
        <begin position="633"/>
        <end position="648"/>
    </location>
</feature>
<dbReference type="Pfam" id="PF12552">
    <property type="entry name" value="DUF3741"/>
    <property type="match status" value="1"/>
</dbReference>
<comment type="caution">
    <text evidence="4">The sequence shown here is derived from an EMBL/GenBank/DDBJ whole genome shotgun (WGS) entry which is preliminary data.</text>
</comment>
<feature type="domain" description="DUF3741" evidence="2">
    <location>
        <begin position="171"/>
        <end position="215"/>
    </location>
</feature>
<feature type="region of interest" description="Disordered" evidence="1">
    <location>
        <begin position="591"/>
        <end position="663"/>
    </location>
</feature>
<gene>
    <name evidence="4" type="ORF">OPV22_002317</name>
</gene>
<dbReference type="PANTHER" id="PTHR46634:SF3">
    <property type="entry name" value="M REDUCTASE II SUBUNIT GAMMA, PUTATIVE (DUF3741)-RELATED"/>
    <property type="match status" value="1"/>
</dbReference>
<feature type="region of interest" description="Disordered" evidence="1">
    <location>
        <begin position="1"/>
        <end position="35"/>
    </location>
</feature>
<evidence type="ECO:0000259" key="2">
    <source>
        <dbReference type="Pfam" id="PF12552"/>
    </source>
</evidence>
<sequence length="924" mass="102611">MLPERDHINGSPVHRNNPNVNEAATPSGTNTDNKQITSVLNQNSSEKKYGGTPMKMLIAQEMSKETKSKRKPHSVVAQLMGLDDDLTTQSSPVASQRKLLKGYPQTASAGVHRGHLQDDVFGNNEVPCELHQHDCLKMEHRYVSEVWKQPSQSRSRRCGESQNDLRMALVRQKFMEAKHLASDENLIHSKEFQDALEVLNLNRDLFLKFLEEPNSLFSKQTFDLRSTPPPPQPNHITVLKPSKKVETKFDKMVKKQEGPEIKESGRETDNHHWNSTFNHLKAENFSQPTRIVVLKPSTGNPTKAPSTTMSPKLLVQGDLGDDEAFRPKYIEERTQQMQNILSGHRRDESLLSSVHSNSFVGDGSSFNLLETDSIEEDGGGFSNSEIAAPTSRHSWDRFNSPCSVSSFSQVSYSPESSVIREAKKRLSERWALVTSNGTSQEQLHLPKSSSTLGEMLAISDVKREECVNRYTVSSSRSCGGDDELRLPAFFLSVDGKKNSGELSPGNLSRSKSVPVSCSAYKDIGLKFEGSDTQLCEPTVSDVSKTKHGKSSFRGRVSNFFFSRSKETRKRPVSSTMLGSSGADVVESRTDEMLKSVHGSSSANSQVKDEEQSDSTATSISVTNVSEKPMQSVEKSRTSDKSSEEEKLSPRQNYMNLDQPSPTSILDAQFEDDVNGNILQTSEANARQQLISRASPIESVARTLSWDDTHLEMPLPEPSSFQVALLNADGADQDHFIFVQKLLSYAGLEKSDMMFTGWHSPESPLDPVLLDKFLGLKEDESKCTLRLLFDCVNLALIEVSWSTLMSVYPWNRASCGAQVNACASSALSEDVWDLVRDWSSGNLTVVFTENDIGSLVVDRVLRTEAGRHRCVESNRIVEEIAKEITGDVLKDLISTLPQPDIALTLTSVNLCTLQVLSWPLEKIGK</sequence>
<dbReference type="InterPro" id="IPR022212">
    <property type="entry name" value="DUF3741"/>
</dbReference>
<reference evidence="4 5" key="1">
    <citation type="submission" date="2022-12" db="EMBL/GenBank/DDBJ databases">
        <title>Chromosome-scale assembly of the Ensete ventricosum genome.</title>
        <authorList>
            <person name="Dussert Y."/>
            <person name="Stocks J."/>
            <person name="Wendawek A."/>
            <person name="Woldeyes F."/>
            <person name="Nichols R.A."/>
            <person name="Borrell J.S."/>
        </authorList>
    </citation>
    <scope>NUCLEOTIDE SEQUENCE [LARGE SCALE GENOMIC DNA]</scope>
    <source>
        <strain evidence="5">cv. Maze</strain>
        <tissue evidence="4">Seeds</tissue>
    </source>
</reference>
<feature type="compositionally biased region" description="Polar residues" evidence="1">
    <location>
        <begin position="649"/>
        <end position="663"/>
    </location>
</feature>
<dbReference type="AlphaFoldDB" id="A0AAV8RXL8"/>
<dbReference type="Proteomes" id="UP001222027">
    <property type="component" value="Unassembled WGS sequence"/>
</dbReference>
<name>A0AAV8RXL8_ENSVE</name>
<evidence type="ECO:0000259" key="3">
    <source>
        <dbReference type="Pfam" id="PF14309"/>
    </source>
</evidence>
<feature type="compositionally biased region" description="Polar residues" evidence="1">
    <location>
        <begin position="14"/>
        <end position="35"/>
    </location>
</feature>
<feature type="compositionally biased region" description="Polar residues" evidence="1">
    <location>
        <begin position="613"/>
        <end position="625"/>
    </location>
</feature>
<evidence type="ECO:0000256" key="1">
    <source>
        <dbReference type="SAM" id="MobiDB-lite"/>
    </source>
</evidence>
<protein>
    <recommendedName>
        <fullName evidence="6">DUF3741 domain-containing protein</fullName>
    </recommendedName>
</protein>
<accession>A0AAV8RXL8</accession>
<dbReference type="InterPro" id="IPR025486">
    <property type="entry name" value="DUF4378"/>
</dbReference>
<dbReference type="Pfam" id="PF14309">
    <property type="entry name" value="DUF4378"/>
    <property type="match status" value="1"/>
</dbReference>
<evidence type="ECO:0008006" key="6">
    <source>
        <dbReference type="Google" id="ProtNLM"/>
    </source>
</evidence>
<organism evidence="4 5">
    <name type="scientific">Ensete ventricosum</name>
    <name type="common">Abyssinian banana</name>
    <name type="synonym">Musa ensete</name>
    <dbReference type="NCBI Taxonomy" id="4639"/>
    <lineage>
        <taxon>Eukaryota</taxon>
        <taxon>Viridiplantae</taxon>
        <taxon>Streptophyta</taxon>
        <taxon>Embryophyta</taxon>
        <taxon>Tracheophyta</taxon>
        <taxon>Spermatophyta</taxon>
        <taxon>Magnoliopsida</taxon>
        <taxon>Liliopsida</taxon>
        <taxon>Zingiberales</taxon>
        <taxon>Musaceae</taxon>
        <taxon>Ensete</taxon>
    </lineage>
</organism>
<evidence type="ECO:0000313" key="4">
    <source>
        <dbReference type="EMBL" id="KAJ8511883.1"/>
    </source>
</evidence>
<dbReference type="PANTHER" id="PTHR46634">
    <property type="entry name" value="M REDUCTASE II SUBUNIT GAMMA, PUTATIVE (DUF3741)-RELATED"/>
    <property type="match status" value="1"/>
</dbReference>
<evidence type="ECO:0000313" key="5">
    <source>
        <dbReference type="Proteomes" id="UP001222027"/>
    </source>
</evidence>